<accession>S6BBI7</accession>
<keyword evidence="2" id="KW-1185">Reference proteome</keyword>
<dbReference type="AlphaFoldDB" id="S6BBI7"/>
<proteinExistence type="predicted"/>
<dbReference type="EMBL" id="AP013068">
    <property type="protein sequence ID" value="BAN46444.1"/>
    <property type="molecule type" value="Genomic_DNA"/>
</dbReference>
<dbReference type="Proteomes" id="UP000015503">
    <property type="component" value="Chromosome"/>
</dbReference>
<dbReference type="HOGENOM" id="CLU_211297_0_0_6"/>
<evidence type="ECO:0000313" key="1">
    <source>
        <dbReference type="EMBL" id="BAN46444.1"/>
    </source>
</evidence>
<evidence type="ECO:0000313" key="2">
    <source>
        <dbReference type="Proteomes" id="UP000015503"/>
    </source>
</evidence>
<reference evidence="1 2" key="1">
    <citation type="journal article" date="2013" name="Genome Announc.">
        <title>Complete Genome Sequence of the Carbazole Degrader Pseudomonas resinovorans Strain CA10 (NBRC 106553).</title>
        <authorList>
            <person name="Shintani M."/>
            <person name="Hosoyama A."/>
            <person name="Ohji S."/>
            <person name="Tsuchikane K."/>
            <person name="Takarada H."/>
            <person name="Yamazoe A."/>
            <person name="Fujita N."/>
            <person name="Nojiri H."/>
        </authorList>
    </citation>
    <scope>NUCLEOTIDE SEQUENCE [LARGE SCALE GENOMIC DNA]</scope>
    <source>
        <strain evidence="1 2">NBRC 106553</strain>
    </source>
</reference>
<dbReference type="KEGG" id="pre:PCA10_07120"/>
<organism evidence="1 2">
    <name type="scientific">Metapseudomonas resinovorans NBRC 106553</name>
    <dbReference type="NCBI Taxonomy" id="1245471"/>
    <lineage>
        <taxon>Bacteria</taxon>
        <taxon>Pseudomonadati</taxon>
        <taxon>Pseudomonadota</taxon>
        <taxon>Gammaproteobacteria</taxon>
        <taxon>Pseudomonadales</taxon>
        <taxon>Pseudomonadaceae</taxon>
        <taxon>Metapseudomonas</taxon>
    </lineage>
</organism>
<dbReference type="RefSeq" id="WP_016490646.1">
    <property type="nucleotide sequence ID" value="NC_021499.1"/>
</dbReference>
<dbReference type="PATRIC" id="fig|1245471.3.peg.724"/>
<protein>
    <submittedName>
        <fullName evidence="1">Uncharacterized protein</fullName>
    </submittedName>
</protein>
<dbReference type="STRING" id="1245471.PCA10_07120"/>
<name>S6BBI7_METRE</name>
<sequence length="56" mass="6350">MSLFNMGKNSKATRNPFAEFIRNAKSDEKKRVYSTVITESTKQQNQVIEAAKAQTI</sequence>
<gene>
    <name evidence="1" type="ORF">PCA10_07120</name>
</gene>